<feature type="transmembrane region" description="Helical" evidence="1">
    <location>
        <begin position="108"/>
        <end position="129"/>
    </location>
</feature>
<dbReference type="AlphaFoldDB" id="A0A9P6LBZ4"/>
<evidence type="ECO:0000313" key="2">
    <source>
        <dbReference type="EMBL" id="KAF9791242.1"/>
    </source>
</evidence>
<proteinExistence type="predicted"/>
<dbReference type="Proteomes" id="UP000736335">
    <property type="component" value="Unassembled WGS sequence"/>
</dbReference>
<name>A0A9P6LBZ4_9AGAM</name>
<keyword evidence="1" id="KW-1133">Transmembrane helix</keyword>
<keyword evidence="3" id="KW-1185">Reference proteome</keyword>
<accession>A0A9P6LBZ4</accession>
<feature type="transmembrane region" description="Helical" evidence="1">
    <location>
        <begin position="198"/>
        <end position="218"/>
    </location>
</feature>
<reference evidence="2" key="2">
    <citation type="submission" date="2020-11" db="EMBL/GenBank/DDBJ databases">
        <authorList>
            <consortium name="DOE Joint Genome Institute"/>
            <person name="Kuo A."/>
            <person name="Miyauchi S."/>
            <person name="Kiss E."/>
            <person name="Drula E."/>
            <person name="Kohler A."/>
            <person name="Sanchez-Garcia M."/>
            <person name="Andreopoulos B."/>
            <person name="Barry K.W."/>
            <person name="Bonito G."/>
            <person name="Buee M."/>
            <person name="Carver A."/>
            <person name="Chen C."/>
            <person name="Cichocki N."/>
            <person name="Clum A."/>
            <person name="Culley D."/>
            <person name="Crous P.W."/>
            <person name="Fauchery L."/>
            <person name="Girlanda M."/>
            <person name="Hayes R."/>
            <person name="Keri Z."/>
            <person name="Labutti K."/>
            <person name="Lipzen A."/>
            <person name="Lombard V."/>
            <person name="Magnuson J."/>
            <person name="Maillard F."/>
            <person name="Morin E."/>
            <person name="Murat C."/>
            <person name="Nolan M."/>
            <person name="Ohm R."/>
            <person name="Pangilinan J."/>
            <person name="Pereira M."/>
            <person name="Perotto S."/>
            <person name="Peter M."/>
            <person name="Riley R."/>
            <person name="Sitrit Y."/>
            <person name="Stielow B."/>
            <person name="Szollosi G."/>
            <person name="Zifcakova L."/>
            <person name="Stursova M."/>
            <person name="Spatafora J.W."/>
            <person name="Tedersoo L."/>
            <person name="Vaario L.-M."/>
            <person name="Yamada A."/>
            <person name="Yan M."/>
            <person name="Wang P."/>
            <person name="Xu J."/>
            <person name="Bruns T."/>
            <person name="Baldrian P."/>
            <person name="Vilgalys R."/>
            <person name="Henrissat B."/>
            <person name="Grigoriev I.V."/>
            <person name="Hibbett D."/>
            <person name="Nagy L.G."/>
            <person name="Martin F.M."/>
        </authorList>
    </citation>
    <scope>NUCLEOTIDE SEQUENCE</scope>
    <source>
        <strain evidence="2">UH-Tt-Lm1</strain>
    </source>
</reference>
<protein>
    <submittedName>
        <fullName evidence="2">Uncharacterized protein</fullName>
    </submittedName>
</protein>
<keyword evidence="1" id="KW-0472">Membrane</keyword>
<dbReference type="EMBL" id="WIUZ02000002">
    <property type="protein sequence ID" value="KAF9791242.1"/>
    <property type="molecule type" value="Genomic_DNA"/>
</dbReference>
<organism evidence="2 3">
    <name type="scientific">Thelephora terrestris</name>
    <dbReference type="NCBI Taxonomy" id="56493"/>
    <lineage>
        <taxon>Eukaryota</taxon>
        <taxon>Fungi</taxon>
        <taxon>Dikarya</taxon>
        <taxon>Basidiomycota</taxon>
        <taxon>Agaricomycotina</taxon>
        <taxon>Agaricomycetes</taxon>
        <taxon>Thelephorales</taxon>
        <taxon>Thelephoraceae</taxon>
        <taxon>Thelephora</taxon>
    </lineage>
</organism>
<feature type="transmembrane region" description="Helical" evidence="1">
    <location>
        <begin position="141"/>
        <end position="162"/>
    </location>
</feature>
<comment type="caution">
    <text evidence="2">The sequence shown here is derived from an EMBL/GenBank/DDBJ whole genome shotgun (WGS) entry which is preliminary data.</text>
</comment>
<sequence length="477" mass="52549">MDQAGLAALVRLGRQLFTFRLCTPAVHCLWFYDYLLTLGDEVQYTPVHLSPRFSPLHRSSMLGVEGNHGPCGDHDASRNLFNSPTESVQPLDSNHIVQRSHVWFQKLWIFHSAISTVLAQITIALRVYAVTERNKRIGGALCSLIIAQLTVGIYMTLIQPLFSPQADSDHPLAPQLPDIGLNAYKVCTIVQNKVQELLSINIGIAFEVIVFSALFIAVKRPRHLRHRGVPSLLDAILRDATQYFLLLVLINVTTDVFIIFVPGSVSVLPGVASTMLIPIMASRLMLSLKKAAAEQATTCTITSTVEPGLSVISRTVRYPSRTPGGVSGNLLSASFFDEGVELGCVTRTAPKDDYGFQLYLLGGIHRNKGAKAVRHLQAALDTHPPLTGAINWTHHAFARLLYDEDELGRLQTRSRLVMVIVAKDTPPKLGIHLRKWDVPRRANHTMPDSYGNACGHRKALMIHGPLSLSSSRGTSWA</sequence>
<evidence type="ECO:0000313" key="3">
    <source>
        <dbReference type="Proteomes" id="UP000736335"/>
    </source>
</evidence>
<keyword evidence="1" id="KW-0812">Transmembrane</keyword>
<evidence type="ECO:0000256" key="1">
    <source>
        <dbReference type="SAM" id="Phobius"/>
    </source>
</evidence>
<gene>
    <name evidence="2" type="ORF">BJ322DRAFT_1017779</name>
</gene>
<reference evidence="2" key="1">
    <citation type="journal article" date="2020" name="Nat. Commun.">
        <title>Large-scale genome sequencing of mycorrhizal fungi provides insights into the early evolution of symbiotic traits.</title>
        <authorList>
            <person name="Miyauchi S."/>
            <person name="Kiss E."/>
            <person name="Kuo A."/>
            <person name="Drula E."/>
            <person name="Kohler A."/>
            <person name="Sanchez-Garcia M."/>
            <person name="Morin E."/>
            <person name="Andreopoulos B."/>
            <person name="Barry K.W."/>
            <person name="Bonito G."/>
            <person name="Buee M."/>
            <person name="Carver A."/>
            <person name="Chen C."/>
            <person name="Cichocki N."/>
            <person name="Clum A."/>
            <person name="Culley D."/>
            <person name="Crous P.W."/>
            <person name="Fauchery L."/>
            <person name="Girlanda M."/>
            <person name="Hayes R.D."/>
            <person name="Keri Z."/>
            <person name="LaButti K."/>
            <person name="Lipzen A."/>
            <person name="Lombard V."/>
            <person name="Magnuson J."/>
            <person name="Maillard F."/>
            <person name="Murat C."/>
            <person name="Nolan M."/>
            <person name="Ohm R.A."/>
            <person name="Pangilinan J."/>
            <person name="Pereira M.F."/>
            <person name="Perotto S."/>
            <person name="Peter M."/>
            <person name="Pfister S."/>
            <person name="Riley R."/>
            <person name="Sitrit Y."/>
            <person name="Stielow J.B."/>
            <person name="Szollosi G."/>
            <person name="Zifcakova L."/>
            <person name="Stursova M."/>
            <person name="Spatafora J.W."/>
            <person name="Tedersoo L."/>
            <person name="Vaario L.M."/>
            <person name="Yamada A."/>
            <person name="Yan M."/>
            <person name="Wang P."/>
            <person name="Xu J."/>
            <person name="Bruns T."/>
            <person name="Baldrian P."/>
            <person name="Vilgalys R."/>
            <person name="Dunand C."/>
            <person name="Henrissat B."/>
            <person name="Grigoriev I.V."/>
            <person name="Hibbett D."/>
            <person name="Nagy L.G."/>
            <person name="Martin F.M."/>
        </authorList>
    </citation>
    <scope>NUCLEOTIDE SEQUENCE</scope>
    <source>
        <strain evidence="2">UH-Tt-Lm1</strain>
    </source>
</reference>
<feature type="transmembrane region" description="Helical" evidence="1">
    <location>
        <begin position="243"/>
        <end position="261"/>
    </location>
</feature>